<comment type="caution">
    <text evidence="1">The sequence shown here is derived from an EMBL/GenBank/DDBJ whole genome shotgun (WGS) entry which is preliminary data.</text>
</comment>
<protein>
    <recommendedName>
        <fullName evidence="3">DUF2171 domain-containing protein</fullName>
    </recommendedName>
</protein>
<evidence type="ECO:0000313" key="1">
    <source>
        <dbReference type="EMBL" id="MBB6097390.1"/>
    </source>
</evidence>
<name>A0A841HYU9_9DEIO</name>
<sequence length="80" mass="9044">MTGEINPPRPILPGMPVVCDDSSRIGRVVRQHGTHLEVELAGGEHRWLPMTLVSWVDRQVRLHVSPEGAARRWLEHPPRA</sequence>
<reference evidence="1 2" key="1">
    <citation type="submission" date="2020-08" db="EMBL/GenBank/DDBJ databases">
        <title>Genomic Encyclopedia of Type Strains, Phase IV (KMG-IV): sequencing the most valuable type-strain genomes for metagenomic binning, comparative biology and taxonomic classification.</title>
        <authorList>
            <person name="Goeker M."/>
        </authorList>
    </citation>
    <scope>NUCLEOTIDE SEQUENCE [LARGE SCALE GENOMIC DNA]</scope>
    <source>
        <strain evidence="1 2">DSM 21458</strain>
    </source>
</reference>
<dbReference type="AlphaFoldDB" id="A0A841HYU9"/>
<dbReference type="Proteomes" id="UP000569951">
    <property type="component" value="Unassembled WGS sequence"/>
</dbReference>
<dbReference type="Pfam" id="PF09939">
    <property type="entry name" value="DUF2171"/>
    <property type="match status" value="1"/>
</dbReference>
<accession>A0A841HYU9</accession>
<keyword evidence="2" id="KW-1185">Reference proteome</keyword>
<gene>
    <name evidence="1" type="ORF">HNR42_000804</name>
</gene>
<evidence type="ECO:0008006" key="3">
    <source>
        <dbReference type="Google" id="ProtNLM"/>
    </source>
</evidence>
<dbReference type="RefSeq" id="WP_183984729.1">
    <property type="nucleotide sequence ID" value="NZ_JACHHG010000002.1"/>
</dbReference>
<evidence type="ECO:0000313" key="2">
    <source>
        <dbReference type="Proteomes" id="UP000569951"/>
    </source>
</evidence>
<organism evidence="1 2">
    <name type="scientific">Deinobacterium chartae</name>
    <dbReference type="NCBI Taxonomy" id="521158"/>
    <lineage>
        <taxon>Bacteria</taxon>
        <taxon>Thermotogati</taxon>
        <taxon>Deinococcota</taxon>
        <taxon>Deinococci</taxon>
        <taxon>Deinococcales</taxon>
        <taxon>Deinococcaceae</taxon>
        <taxon>Deinobacterium</taxon>
    </lineage>
</organism>
<dbReference type="EMBL" id="JACHHG010000002">
    <property type="protein sequence ID" value="MBB6097390.1"/>
    <property type="molecule type" value="Genomic_DNA"/>
</dbReference>
<proteinExistence type="predicted"/>
<dbReference type="InterPro" id="IPR018684">
    <property type="entry name" value="DUF2171"/>
</dbReference>